<keyword evidence="1" id="KW-0812">Transmembrane</keyword>
<feature type="transmembrane region" description="Helical" evidence="1">
    <location>
        <begin position="18"/>
        <end position="36"/>
    </location>
</feature>
<dbReference type="Proteomes" id="UP001279734">
    <property type="component" value="Unassembled WGS sequence"/>
</dbReference>
<evidence type="ECO:0000256" key="1">
    <source>
        <dbReference type="SAM" id="Phobius"/>
    </source>
</evidence>
<dbReference type="EMBL" id="BSYO01000018">
    <property type="protein sequence ID" value="GMH17715.1"/>
    <property type="molecule type" value="Genomic_DNA"/>
</dbReference>
<keyword evidence="3" id="KW-1185">Reference proteome</keyword>
<comment type="caution">
    <text evidence="2">The sequence shown here is derived from an EMBL/GenBank/DDBJ whole genome shotgun (WGS) entry which is preliminary data.</text>
</comment>
<proteinExistence type="predicted"/>
<sequence length="307" mass="33035">MEKYFSSSLTEQKEEKFIYLRCLILLLIPILFPLPLSRLSPSVSDGKGSALLLAQELDDPFCLKEGPGSFSASEISPRFTKPFADVDSILELKPKIALDINGIPGHAEAVDLAIDGGSRPSSLNPAEGSTETKSSWKVENPYSRLVQPFPRRKNLKGVQQNLLENASAVCSSNPYAVLQSDEDLYKEAPGVMDSHQATPVFCSSCKHSGHSISQCNAKKVFKPMGNIFPSMFPSRQGTSIPSESARGTEAASLGNSFAVLQNPKADDVLEAVANERKAHRSIGNSDLLEPSSALKMNLAGKIGLNAA</sequence>
<protein>
    <submittedName>
        <fullName evidence="2">Uncharacterized protein</fullName>
    </submittedName>
</protein>
<evidence type="ECO:0000313" key="3">
    <source>
        <dbReference type="Proteomes" id="UP001279734"/>
    </source>
</evidence>
<dbReference type="AlphaFoldDB" id="A0AAD3XVC8"/>
<reference evidence="2" key="1">
    <citation type="submission" date="2023-05" db="EMBL/GenBank/DDBJ databases">
        <title>Nepenthes gracilis genome sequencing.</title>
        <authorList>
            <person name="Fukushima K."/>
        </authorList>
    </citation>
    <scope>NUCLEOTIDE SEQUENCE</scope>
    <source>
        <strain evidence="2">SING2019-196</strain>
    </source>
</reference>
<keyword evidence="1" id="KW-0472">Membrane</keyword>
<evidence type="ECO:0000313" key="2">
    <source>
        <dbReference type="EMBL" id="GMH17715.1"/>
    </source>
</evidence>
<keyword evidence="1" id="KW-1133">Transmembrane helix</keyword>
<gene>
    <name evidence="2" type="ORF">Nepgr_019556</name>
</gene>
<accession>A0AAD3XVC8</accession>
<name>A0AAD3XVC8_NEPGR</name>
<organism evidence="2 3">
    <name type="scientific">Nepenthes gracilis</name>
    <name type="common">Slender pitcher plant</name>
    <dbReference type="NCBI Taxonomy" id="150966"/>
    <lineage>
        <taxon>Eukaryota</taxon>
        <taxon>Viridiplantae</taxon>
        <taxon>Streptophyta</taxon>
        <taxon>Embryophyta</taxon>
        <taxon>Tracheophyta</taxon>
        <taxon>Spermatophyta</taxon>
        <taxon>Magnoliopsida</taxon>
        <taxon>eudicotyledons</taxon>
        <taxon>Gunneridae</taxon>
        <taxon>Pentapetalae</taxon>
        <taxon>Caryophyllales</taxon>
        <taxon>Nepenthaceae</taxon>
        <taxon>Nepenthes</taxon>
    </lineage>
</organism>